<gene>
    <name evidence="1" type="ORF">PAL_GLEAN10018612</name>
</gene>
<accession>L5JR93</accession>
<protein>
    <submittedName>
        <fullName evidence="1">Uncharacterized protein</fullName>
    </submittedName>
</protein>
<dbReference type="EMBL" id="KB031156">
    <property type="protein sequence ID" value="ELK00648.1"/>
    <property type="molecule type" value="Genomic_DNA"/>
</dbReference>
<name>L5JR93_PTEAL</name>
<proteinExistence type="predicted"/>
<sequence>MLTEVEARRQVSQATISTSGFWLVPGWRKATFPPRDLRTRRACRRAQGRNLQYPGCSKVRAPGPY</sequence>
<dbReference type="AlphaFoldDB" id="L5JR93"/>
<reference evidence="2" key="1">
    <citation type="journal article" date="2013" name="Science">
        <title>Comparative analysis of bat genomes provides insight into the evolution of flight and immunity.</title>
        <authorList>
            <person name="Zhang G."/>
            <person name="Cowled C."/>
            <person name="Shi Z."/>
            <person name="Huang Z."/>
            <person name="Bishop-Lilly K.A."/>
            <person name="Fang X."/>
            <person name="Wynne J.W."/>
            <person name="Xiong Z."/>
            <person name="Baker M.L."/>
            <person name="Zhao W."/>
            <person name="Tachedjian M."/>
            <person name="Zhu Y."/>
            <person name="Zhou P."/>
            <person name="Jiang X."/>
            <person name="Ng J."/>
            <person name="Yang L."/>
            <person name="Wu L."/>
            <person name="Xiao J."/>
            <person name="Feng Y."/>
            <person name="Chen Y."/>
            <person name="Sun X."/>
            <person name="Zhang Y."/>
            <person name="Marsh G.A."/>
            <person name="Crameri G."/>
            <person name="Broder C.C."/>
            <person name="Frey K.G."/>
            <person name="Wang L.F."/>
            <person name="Wang J."/>
        </authorList>
    </citation>
    <scope>NUCLEOTIDE SEQUENCE [LARGE SCALE GENOMIC DNA]</scope>
</reference>
<evidence type="ECO:0000313" key="1">
    <source>
        <dbReference type="EMBL" id="ELK00648.1"/>
    </source>
</evidence>
<evidence type="ECO:0000313" key="2">
    <source>
        <dbReference type="Proteomes" id="UP000010552"/>
    </source>
</evidence>
<dbReference type="Proteomes" id="UP000010552">
    <property type="component" value="Unassembled WGS sequence"/>
</dbReference>
<organism evidence="1 2">
    <name type="scientific">Pteropus alecto</name>
    <name type="common">Black flying fox</name>
    <dbReference type="NCBI Taxonomy" id="9402"/>
    <lineage>
        <taxon>Eukaryota</taxon>
        <taxon>Metazoa</taxon>
        <taxon>Chordata</taxon>
        <taxon>Craniata</taxon>
        <taxon>Vertebrata</taxon>
        <taxon>Euteleostomi</taxon>
        <taxon>Mammalia</taxon>
        <taxon>Eutheria</taxon>
        <taxon>Laurasiatheria</taxon>
        <taxon>Chiroptera</taxon>
        <taxon>Yinpterochiroptera</taxon>
        <taxon>Pteropodoidea</taxon>
        <taxon>Pteropodidae</taxon>
        <taxon>Pteropodinae</taxon>
        <taxon>Pteropus</taxon>
    </lineage>
</organism>
<dbReference type="InParanoid" id="L5JR93"/>
<keyword evidence="2" id="KW-1185">Reference proteome</keyword>